<reference evidence="3" key="1">
    <citation type="submission" date="2025-08" db="UniProtKB">
        <authorList>
            <consortium name="RefSeq"/>
        </authorList>
    </citation>
    <scope>IDENTIFICATION</scope>
</reference>
<dbReference type="GeneID" id="108007818"/>
<evidence type="ECO:0000256" key="1">
    <source>
        <dbReference type="SAM" id="Phobius"/>
    </source>
</evidence>
<dbReference type="Proteomes" id="UP001652628">
    <property type="component" value="Chromosome 3"/>
</dbReference>
<proteinExistence type="predicted"/>
<dbReference type="AlphaFoldDB" id="A0AB39Z1V5"/>
<keyword evidence="2" id="KW-1185">Reference proteome</keyword>
<evidence type="ECO:0000313" key="2">
    <source>
        <dbReference type="Proteomes" id="UP001652628"/>
    </source>
</evidence>
<evidence type="ECO:0000313" key="3">
    <source>
        <dbReference type="RefSeq" id="XP_016927071.3"/>
    </source>
</evidence>
<feature type="transmembrane region" description="Helical" evidence="1">
    <location>
        <begin position="77"/>
        <end position="94"/>
    </location>
</feature>
<keyword evidence="1" id="KW-1133">Transmembrane helix</keyword>
<name>A0AB39Z1V5_DROSZ</name>
<sequence length="109" mass="12511">MDQKLDQKFTMELSTIENGLPESVNLIEQDDIPTNNDPIRAIRLIIMVIILNVCLIVGTVPIFMYMNTLTEVIRERFLDFILVGGGLITIPMLYRMGDLSKGRPNFYYI</sequence>
<feature type="transmembrane region" description="Helical" evidence="1">
    <location>
        <begin position="44"/>
        <end position="65"/>
    </location>
</feature>
<dbReference type="RefSeq" id="XP_016927071.3">
    <property type="nucleotide sequence ID" value="XM_017071582.4"/>
</dbReference>
<gene>
    <name evidence="3" type="primary">LOC108007818</name>
</gene>
<accession>A0AB39Z1V5</accession>
<keyword evidence="1" id="KW-0812">Transmembrane</keyword>
<protein>
    <submittedName>
        <fullName evidence="3">Uncharacterized protein</fullName>
    </submittedName>
</protein>
<keyword evidence="1" id="KW-0472">Membrane</keyword>
<organism evidence="2 3">
    <name type="scientific">Drosophila suzukii</name>
    <name type="common">Spotted-wing drosophila fruit fly</name>
    <dbReference type="NCBI Taxonomy" id="28584"/>
    <lineage>
        <taxon>Eukaryota</taxon>
        <taxon>Metazoa</taxon>
        <taxon>Ecdysozoa</taxon>
        <taxon>Arthropoda</taxon>
        <taxon>Hexapoda</taxon>
        <taxon>Insecta</taxon>
        <taxon>Pterygota</taxon>
        <taxon>Neoptera</taxon>
        <taxon>Endopterygota</taxon>
        <taxon>Diptera</taxon>
        <taxon>Brachycera</taxon>
        <taxon>Muscomorpha</taxon>
        <taxon>Ephydroidea</taxon>
        <taxon>Drosophilidae</taxon>
        <taxon>Drosophila</taxon>
        <taxon>Sophophora</taxon>
    </lineage>
</organism>